<name>A0A7W4V2L8_9MICO</name>
<reference evidence="2 3" key="1">
    <citation type="submission" date="2020-08" db="EMBL/GenBank/DDBJ databases">
        <title>Sequencing the genomes of 1000 actinobacteria strains.</title>
        <authorList>
            <person name="Klenk H.-P."/>
        </authorList>
    </citation>
    <scope>NUCLEOTIDE SEQUENCE [LARGE SCALE GENOMIC DNA]</scope>
    <source>
        <strain evidence="2 3">DSM 27099</strain>
    </source>
</reference>
<dbReference type="SUPFAM" id="SSF56112">
    <property type="entry name" value="Protein kinase-like (PK-like)"/>
    <property type="match status" value="1"/>
</dbReference>
<accession>A0A7W4V2L8</accession>
<proteinExistence type="predicted"/>
<comment type="caution">
    <text evidence="2">The sequence shown here is derived from an EMBL/GenBank/DDBJ whole genome shotgun (WGS) entry which is preliminary data.</text>
</comment>
<gene>
    <name evidence="2" type="ORF">FHX49_001270</name>
</gene>
<dbReference type="AlphaFoldDB" id="A0A7W4V2L8"/>
<feature type="domain" description="Aminoglycoside phosphotransferase" evidence="1">
    <location>
        <begin position="113"/>
        <end position="182"/>
    </location>
</feature>
<dbReference type="EMBL" id="JACHWQ010000003">
    <property type="protein sequence ID" value="MBB2975703.1"/>
    <property type="molecule type" value="Genomic_DNA"/>
</dbReference>
<keyword evidence="3" id="KW-1185">Reference proteome</keyword>
<evidence type="ECO:0000313" key="2">
    <source>
        <dbReference type="EMBL" id="MBB2975703.1"/>
    </source>
</evidence>
<dbReference type="Pfam" id="PF01636">
    <property type="entry name" value="APH"/>
    <property type="match status" value="1"/>
</dbReference>
<dbReference type="Gene3D" id="3.90.1200.10">
    <property type="match status" value="1"/>
</dbReference>
<sequence length="251" mass="27729">MVHEEPLAGGNASGDAVVWVGGTVRKPWTASTASAVAFVEALRSGGVDAPTPMGRDDEGRQVQEFVPGALALDVYPLSRPDLHRVGAMVRLIHDVSSTFTPPTEAIWETAITAPGHELVCHNDLAPWNLLIGDRWMFIDWDAAAPNTRAWDLAYAAQSFTLADPSADPHIAAEDLAAFIDGYRADEQLRRLLPETMGDRTKPMHDLLRVSHENGTEPWSSMLVQAHGEYWSDADRYVRSHRDIWRTALRTL</sequence>
<dbReference type="RefSeq" id="WP_165140914.1">
    <property type="nucleotide sequence ID" value="NZ_CP049255.1"/>
</dbReference>
<dbReference type="Proteomes" id="UP000529310">
    <property type="component" value="Unassembled WGS sequence"/>
</dbReference>
<protein>
    <recommendedName>
        <fullName evidence="1">Aminoglycoside phosphotransferase domain-containing protein</fullName>
    </recommendedName>
</protein>
<dbReference type="InterPro" id="IPR011009">
    <property type="entry name" value="Kinase-like_dom_sf"/>
</dbReference>
<evidence type="ECO:0000259" key="1">
    <source>
        <dbReference type="Pfam" id="PF01636"/>
    </source>
</evidence>
<evidence type="ECO:0000313" key="3">
    <source>
        <dbReference type="Proteomes" id="UP000529310"/>
    </source>
</evidence>
<dbReference type="InterPro" id="IPR002575">
    <property type="entry name" value="Aminoglycoside_PTrfase"/>
</dbReference>
<organism evidence="2 3">
    <name type="scientific">Microbacterium endophyticum</name>
    <dbReference type="NCBI Taxonomy" id="1526412"/>
    <lineage>
        <taxon>Bacteria</taxon>
        <taxon>Bacillati</taxon>
        <taxon>Actinomycetota</taxon>
        <taxon>Actinomycetes</taxon>
        <taxon>Micrococcales</taxon>
        <taxon>Microbacteriaceae</taxon>
        <taxon>Microbacterium</taxon>
    </lineage>
</organism>